<sequence length="268" mass="30396">MRSSILKLSLSALALLAGKASADASYNLKSHSLSPPYITDGLYNRWWDFGGSTVVEVNKYIRLTSNQNSQQGWLWSRAPLTAQNWEIEFEFRVGEINGKDHLFGDGFAFFYASDRAILGPVFGSKDYFNGLGVFFDTYPNSRHKYSFPRVMPMLGDGKTSYDNDHDGEGNNMMLGCSADFRDKKFPTKAIVRYKKGEYVEVLLKIRNEDVYQPCFTIQNVTLPSIGYVGFTSHTGDAYDIHDILSIETKGFIIVCFYGNIIKIYINFF</sequence>
<dbReference type="GO" id="GO:0005537">
    <property type="term" value="F:D-mannose binding"/>
    <property type="evidence" value="ECO:0007669"/>
    <property type="project" value="TreeGrafter"/>
</dbReference>
<dbReference type="GO" id="GO:0005789">
    <property type="term" value="C:endoplasmic reticulum membrane"/>
    <property type="evidence" value="ECO:0007669"/>
    <property type="project" value="TreeGrafter"/>
</dbReference>
<organism evidence="8 9">
    <name type="scientific">Neocallimastix californiae</name>
    <dbReference type="NCBI Taxonomy" id="1754190"/>
    <lineage>
        <taxon>Eukaryota</taxon>
        <taxon>Fungi</taxon>
        <taxon>Fungi incertae sedis</taxon>
        <taxon>Chytridiomycota</taxon>
        <taxon>Chytridiomycota incertae sedis</taxon>
        <taxon>Neocallimastigomycetes</taxon>
        <taxon>Neocallimastigales</taxon>
        <taxon>Neocallimastigaceae</taxon>
        <taxon>Neocallimastix</taxon>
    </lineage>
</organism>
<dbReference type="InterPro" id="IPR005052">
    <property type="entry name" value="Lectin_leg"/>
</dbReference>
<dbReference type="EMBL" id="MCOG01000011">
    <property type="protein sequence ID" value="ORY81188.1"/>
    <property type="molecule type" value="Genomic_DNA"/>
</dbReference>
<comment type="caution">
    <text evidence="8">The sequence shown here is derived from an EMBL/GenBank/DDBJ whole genome shotgun (WGS) entry which is preliminary data.</text>
</comment>
<evidence type="ECO:0000313" key="8">
    <source>
        <dbReference type="EMBL" id="ORY81188.1"/>
    </source>
</evidence>
<dbReference type="InterPro" id="IPR051136">
    <property type="entry name" value="Intracellular_Lectin-GPT"/>
</dbReference>
<feature type="signal peptide" evidence="6">
    <location>
        <begin position="1"/>
        <end position="22"/>
    </location>
</feature>
<dbReference type="PROSITE" id="PS51328">
    <property type="entry name" value="L_LECTIN_LIKE"/>
    <property type="match status" value="1"/>
</dbReference>
<keyword evidence="4" id="KW-1133">Transmembrane helix</keyword>
<evidence type="ECO:0000256" key="2">
    <source>
        <dbReference type="ARBA" id="ARBA00022692"/>
    </source>
</evidence>
<evidence type="ECO:0000256" key="6">
    <source>
        <dbReference type="SAM" id="SignalP"/>
    </source>
</evidence>
<protein>
    <submittedName>
        <fullName evidence="8">Legume-like lectin</fullName>
    </submittedName>
</protein>
<dbReference type="Gene3D" id="2.60.120.200">
    <property type="match status" value="1"/>
</dbReference>
<feature type="domain" description="L-type lectin-like" evidence="7">
    <location>
        <begin position="25"/>
        <end position="251"/>
    </location>
</feature>
<accession>A0A1Y2FB96</accession>
<dbReference type="GO" id="GO:0005793">
    <property type="term" value="C:endoplasmic reticulum-Golgi intermediate compartment"/>
    <property type="evidence" value="ECO:0007669"/>
    <property type="project" value="TreeGrafter"/>
</dbReference>
<dbReference type="PANTHER" id="PTHR12223">
    <property type="entry name" value="VESICULAR MANNOSE-BINDING LECTIN"/>
    <property type="match status" value="1"/>
</dbReference>
<evidence type="ECO:0000256" key="1">
    <source>
        <dbReference type="ARBA" id="ARBA00004479"/>
    </source>
</evidence>
<dbReference type="OrthoDB" id="270293at2759"/>
<gene>
    <name evidence="8" type="ORF">LY90DRAFT_449376</name>
</gene>
<keyword evidence="2" id="KW-0812">Transmembrane</keyword>
<evidence type="ECO:0000259" key="7">
    <source>
        <dbReference type="PROSITE" id="PS51328"/>
    </source>
</evidence>
<dbReference type="CDD" id="cd07308">
    <property type="entry name" value="lectin_leg-like"/>
    <property type="match status" value="1"/>
</dbReference>
<keyword evidence="5" id="KW-0472">Membrane</keyword>
<reference evidence="8 9" key="1">
    <citation type="submission" date="2016-08" db="EMBL/GenBank/DDBJ databases">
        <title>A Parts List for Fungal Cellulosomes Revealed by Comparative Genomics.</title>
        <authorList>
            <consortium name="DOE Joint Genome Institute"/>
            <person name="Haitjema C.H."/>
            <person name="Gilmore S.P."/>
            <person name="Henske J.K."/>
            <person name="Solomon K.V."/>
            <person name="De Groot R."/>
            <person name="Kuo A."/>
            <person name="Mondo S.J."/>
            <person name="Salamov A.A."/>
            <person name="Labutti K."/>
            <person name="Zhao Z."/>
            <person name="Chiniquy J."/>
            <person name="Barry K."/>
            <person name="Brewer H.M."/>
            <person name="Purvine S.O."/>
            <person name="Wright A.T."/>
            <person name="Boxma B."/>
            <person name="Van Alen T."/>
            <person name="Hackstein J.H."/>
            <person name="Baker S.E."/>
            <person name="Grigoriev I.V."/>
            <person name="O'Malley M.A."/>
        </authorList>
    </citation>
    <scope>NUCLEOTIDE SEQUENCE [LARGE SCALE GENOMIC DNA]</scope>
    <source>
        <strain evidence="8 9">G1</strain>
    </source>
</reference>
<evidence type="ECO:0000256" key="5">
    <source>
        <dbReference type="ARBA" id="ARBA00023136"/>
    </source>
</evidence>
<evidence type="ECO:0000256" key="3">
    <source>
        <dbReference type="ARBA" id="ARBA00022729"/>
    </source>
</evidence>
<proteinExistence type="predicted"/>
<dbReference type="Proteomes" id="UP000193920">
    <property type="component" value="Unassembled WGS sequence"/>
</dbReference>
<dbReference type="GO" id="GO:0000139">
    <property type="term" value="C:Golgi membrane"/>
    <property type="evidence" value="ECO:0007669"/>
    <property type="project" value="TreeGrafter"/>
</dbReference>
<name>A0A1Y2FB96_9FUNG</name>
<keyword evidence="3 6" id="KW-0732">Signal</keyword>
<evidence type="ECO:0000313" key="9">
    <source>
        <dbReference type="Proteomes" id="UP000193920"/>
    </source>
</evidence>
<dbReference type="STRING" id="1754190.A0A1Y2FB96"/>
<dbReference type="InterPro" id="IPR013320">
    <property type="entry name" value="ConA-like_dom_sf"/>
</dbReference>
<keyword evidence="8" id="KW-0430">Lectin</keyword>
<comment type="subcellular location">
    <subcellularLocation>
        <location evidence="1">Membrane</location>
        <topology evidence="1">Single-pass type I membrane protein</topology>
    </subcellularLocation>
</comment>
<dbReference type="PANTHER" id="PTHR12223:SF45">
    <property type="entry name" value="RE50040P"/>
    <property type="match status" value="1"/>
</dbReference>
<keyword evidence="9" id="KW-1185">Reference proteome</keyword>
<evidence type="ECO:0000256" key="4">
    <source>
        <dbReference type="ARBA" id="ARBA00022989"/>
    </source>
</evidence>
<dbReference type="AlphaFoldDB" id="A0A1Y2FB96"/>
<feature type="chain" id="PRO_5012982870" evidence="6">
    <location>
        <begin position="23"/>
        <end position="268"/>
    </location>
</feature>
<dbReference type="GO" id="GO:0006888">
    <property type="term" value="P:endoplasmic reticulum to Golgi vesicle-mediated transport"/>
    <property type="evidence" value="ECO:0007669"/>
    <property type="project" value="TreeGrafter"/>
</dbReference>
<dbReference type="Pfam" id="PF03388">
    <property type="entry name" value="Lectin_leg-like"/>
    <property type="match status" value="1"/>
</dbReference>
<dbReference type="SUPFAM" id="SSF49899">
    <property type="entry name" value="Concanavalin A-like lectins/glucanases"/>
    <property type="match status" value="1"/>
</dbReference>
<dbReference type="GO" id="GO:0030134">
    <property type="term" value="C:COPII-coated ER to Golgi transport vesicle"/>
    <property type="evidence" value="ECO:0007669"/>
    <property type="project" value="TreeGrafter"/>
</dbReference>